<keyword evidence="4" id="KW-0732">Signal</keyword>
<feature type="compositionally biased region" description="Polar residues" evidence="2">
    <location>
        <begin position="85"/>
        <end position="101"/>
    </location>
</feature>
<dbReference type="Pfam" id="PF09479">
    <property type="entry name" value="Flg_new"/>
    <property type="match status" value="1"/>
</dbReference>
<evidence type="ECO:0000256" key="4">
    <source>
        <dbReference type="SAM" id="SignalP"/>
    </source>
</evidence>
<keyword evidence="3" id="KW-0472">Membrane</keyword>
<accession>A0A9D1WUY7</accession>
<organism evidence="5 6">
    <name type="scientific">Candidatus Anaerostipes excrementavium</name>
    <dbReference type="NCBI Taxonomy" id="2838463"/>
    <lineage>
        <taxon>Bacteria</taxon>
        <taxon>Bacillati</taxon>
        <taxon>Bacillota</taxon>
        <taxon>Clostridia</taxon>
        <taxon>Lachnospirales</taxon>
        <taxon>Lachnospiraceae</taxon>
        <taxon>Anaerostipes</taxon>
    </lineage>
</organism>
<dbReference type="NCBIfam" id="TIGR02543">
    <property type="entry name" value="List_Bact_rpt"/>
    <property type="match status" value="1"/>
</dbReference>
<dbReference type="Gene3D" id="2.60.40.4270">
    <property type="entry name" value="Listeria-Bacteroides repeat domain"/>
    <property type="match status" value="1"/>
</dbReference>
<reference evidence="5" key="1">
    <citation type="journal article" date="2021" name="PeerJ">
        <title>Extensive microbial diversity within the chicken gut microbiome revealed by metagenomics and culture.</title>
        <authorList>
            <person name="Gilroy R."/>
            <person name="Ravi A."/>
            <person name="Getino M."/>
            <person name="Pursley I."/>
            <person name="Horton D.L."/>
            <person name="Alikhan N.F."/>
            <person name="Baker D."/>
            <person name="Gharbi K."/>
            <person name="Hall N."/>
            <person name="Watson M."/>
            <person name="Adriaenssens E.M."/>
            <person name="Foster-Nyarko E."/>
            <person name="Jarju S."/>
            <person name="Secka A."/>
            <person name="Antonio M."/>
            <person name="Oren A."/>
            <person name="Chaudhuri R.R."/>
            <person name="La Ragione R."/>
            <person name="Hildebrand F."/>
            <person name="Pallen M.J."/>
        </authorList>
    </citation>
    <scope>NUCLEOTIDE SEQUENCE</scope>
    <source>
        <strain evidence="5">CHK191-13928</strain>
    </source>
</reference>
<evidence type="ECO:0000256" key="2">
    <source>
        <dbReference type="SAM" id="MobiDB-lite"/>
    </source>
</evidence>
<gene>
    <name evidence="5" type="ORF">H9735_06120</name>
</gene>
<feature type="chain" id="PRO_5038778087" evidence="4">
    <location>
        <begin position="28"/>
        <end position="1470"/>
    </location>
</feature>
<proteinExistence type="predicted"/>
<feature type="region of interest" description="Disordered" evidence="2">
    <location>
        <begin position="1396"/>
        <end position="1437"/>
    </location>
</feature>
<feature type="compositionally biased region" description="Basic and acidic residues" evidence="2">
    <location>
        <begin position="1413"/>
        <end position="1437"/>
    </location>
</feature>
<dbReference type="GO" id="GO:0030313">
    <property type="term" value="C:cell envelope"/>
    <property type="evidence" value="ECO:0007669"/>
    <property type="project" value="UniProtKB-SubCell"/>
</dbReference>
<dbReference type="EMBL" id="DXEM01000019">
    <property type="protein sequence ID" value="HIX67689.1"/>
    <property type="molecule type" value="Genomic_DNA"/>
</dbReference>
<name>A0A9D1WUY7_9FIRM</name>
<keyword evidence="3" id="KW-0812">Transmembrane</keyword>
<dbReference type="Pfam" id="PF09136">
    <property type="entry name" value="Glucodextran_B"/>
    <property type="match status" value="1"/>
</dbReference>
<dbReference type="InterPro" id="IPR013378">
    <property type="entry name" value="InlB-like_B-rpt"/>
</dbReference>
<dbReference type="Proteomes" id="UP000886721">
    <property type="component" value="Unassembled WGS sequence"/>
</dbReference>
<evidence type="ECO:0000313" key="6">
    <source>
        <dbReference type="Proteomes" id="UP000886721"/>
    </source>
</evidence>
<evidence type="ECO:0000313" key="5">
    <source>
        <dbReference type="EMBL" id="HIX67689.1"/>
    </source>
</evidence>
<comment type="caution">
    <text evidence="5">The sequence shown here is derived from an EMBL/GenBank/DDBJ whole genome shotgun (WGS) entry which is preliminary data.</text>
</comment>
<feature type="signal peptide" evidence="4">
    <location>
        <begin position="1"/>
        <end position="27"/>
    </location>
</feature>
<dbReference type="InterPro" id="IPR042229">
    <property type="entry name" value="Listeria/Bacterioides_rpt_sf"/>
</dbReference>
<sequence length="1470" mass="151993">MKKMKKCLACLLAMTMVLTLLPSGVSAAEDDMSADKTPVCTCETACTEDAMNEDCPVCGAEGATPENCGQYQASEQEGDGEKSKTSNPEDSASQKQSATEKVQTLIDDLPTVKELKAMNKTEQQTVYADLQKAYDAYEALSDAEKKEVTGAEIMDDLFAVFNGMTNVLADSGFTVTGGASGADYDLSGNTLTIKSSKPLTISAGTADSPITGQIVIQPGISANLTLDGVNLNGEEADLLGNRAKSAIELSSNSSLSLTLNQNTNNTLTGGSDSSNESGAPAIHVPEGRTLTVLCANQSDNGHICGNACGSLSATGGSSATNNGGVGIGGGISGSSGPGGGGLTSEGCGTVLLLGGKITVNAGSNQSGSNPAVDIGGADNTGGVGGAGGTIIILTNVTSSDDTLTIGGGNSNAGQSAADNGAGIKPGSGDNTYEVYGNLSLPADLTIPKGVTVIIPSGATLTVPSGTTLTNNGTISGSGKVTGDGTFTNHGVVNITTNDFNNNTVAGAFNITGGSSGTAYTYAGGVLTVKDGANLTISMADGATDPTSDRIVIAQNATATIALDGVKINAPQQTSAIDLSSGSKLTLILPAGTESTLVGGNWDSSDLSGNSSGCAGIHVPNGATLNIKCSETDMHTCSESSCGKLSATGGYYSAGIGGNQNETCGTIIIDGGIVNATGSINAAGIGGGDKGSGGDITINGGVVTAKLASDGGGNGAGIGGGAGADNGTFSTSIDGTTGNAVIFASSSLAGNEIGDDEDTSDWSGVIFRGKEGKVYGNVTLSDSFEIPEDYTLTIPDGTKLTIPESVAITNNGTIDMVDNGKIDPESRISGSGEIRQFYTVTFNTNGHGTAPENILAVKDSKITQPNKPTATGYTFDGWYKDKNCTTPWTFDTDTITEKTTLYAKWLLNTTPILPGTTVRYIVQHYKEGDSGYILAETECPAGEIGDTVTAQPKTYSGYVYNAEKSTASGTLKELKADGDIVILKLYYDDSNAPEGTISVEDNEWGTFTEDISFRIFSKNKYDVTINAKDNEIDVAKTEYLLSEKELSKTDLEDQTGWTAYDKKFSIENEGKYIIYVRITDKAGNQTYIRSNGLVLDQTAPVIRGIENGKTYCSAVEATVDEKYLDKVTVNGKAVTVTDGKFTVSPAEGEQTIIAADKAGNETTYTVTVNNGHPWGEVSYEWKKTEDGYTVTAKRTCTKNAAHTQEATAKAAGEVTVKPTCTEKGKTTYTAAFDAAWAGSPTKTVEDINETGHDPDSSWTQENGKHYHKCKNGCGTHLNEADCSGGTATCTEKAKCTVCGNPYGEKDADHHTGDTEVRDKKEASCTENGYTGDTYCKACDAKLQTGSVIPAAGHTFEWKIDKEAQVGTAGAKHEECTVCGYAKEAVEIPALKAEEYPPVVKDTDGGKVTVTPENPKADENSPQSDHESQMDGHSPHAGDDSHMTLWLAVLLAAGAGLSGMTAYSRRKKKHHR</sequence>
<reference evidence="5" key="2">
    <citation type="submission" date="2021-04" db="EMBL/GenBank/DDBJ databases">
        <authorList>
            <person name="Gilroy R."/>
        </authorList>
    </citation>
    <scope>NUCLEOTIDE SEQUENCE</scope>
    <source>
        <strain evidence="5">CHK191-13928</strain>
    </source>
</reference>
<protein>
    <submittedName>
        <fullName evidence="5">InlB B-repeat-containing protein</fullName>
    </submittedName>
</protein>
<comment type="subcellular location">
    <subcellularLocation>
        <location evidence="1">Cell envelope</location>
    </subcellularLocation>
</comment>
<evidence type="ECO:0000256" key="3">
    <source>
        <dbReference type="SAM" id="Phobius"/>
    </source>
</evidence>
<evidence type="ECO:0000256" key="1">
    <source>
        <dbReference type="ARBA" id="ARBA00004196"/>
    </source>
</evidence>
<feature type="region of interest" description="Disordered" evidence="2">
    <location>
        <begin position="70"/>
        <end position="101"/>
    </location>
</feature>
<keyword evidence="3" id="KW-1133">Transmembrane helix</keyword>
<feature type="transmembrane region" description="Helical" evidence="3">
    <location>
        <begin position="1441"/>
        <end position="1461"/>
    </location>
</feature>